<organism evidence="2">
    <name type="scientific">Panicum hallii</name>
    <dbReference type="NCBI Taxonomy" id="206008"/>
    <lineage>
        <taxon>Eukaryota</taxon>
        <taxon>Viridiplantae</taxon>
        <taxon>Streptophyta</taxon>
        <taxon>Embryophyta</taxon>
        <taxon>Tracheophyta</taxon>
        <taxon>Spermatophyta</taxon>
        <taxon>Magnoliopsida</taxon>
        <taxon>Liliopsida</taxon>
        <taxon>Poales</taxon>
        <taxon>Poaceae</taxon>
        <taxon>PACMAD clade</taxon>
        <taxon>Panicoideae</taxon>
        <taxon>Panicodae</taxon>
        <taxon>Paniceae</taxon>
        <taxon>Panicinae</taxon>
        <taxon>Panicum</taxon>
        <taxon>Panicum sect. Panicum</taxon>
    </lineage>
</organism>
<gene>
    <name evidence="2" type="ORF">PAHAL_1G388700</name>
</gene>
<dbReference type="Gramene" id="PVH66936">
    <property type="protein sequence ID" value="PVH66936"/>
    <property type="gene ID" value="PAHAL_1G388700"/>
</dbReference>
<feature type="region of interest" description="Disordered" evidence="1">
    <location>
        <begin position="68"/>
        <end position="95"/>
    </location>
</feature>
<name>A0A2T8KXM8_9POAL</name>
<dbReference type="AlphaFoldDB" id="A0A2T8KXM8"/>
<sequence length="124" mass="12700">MGPEARDQSAPSVPNRAAAHVGALVDGFRTPPFIRRRRSAFAFGCPAAAHLPTTRVFAPSEISTYLPRPRGGVGGGGLRRSPCGRAPPPAATGRSRVALHAAPPAAAVVVGYGRWVGGRRGGLG</sequence>
<evidence type="ECO:0000256" key="1">
    <source>
        <dbReference type="SAM" id="MobiDB-lite"/>
    </source>
</evidence>
<reference evidence="2" key="1">
    <citation type="submission" date="2018-04" db="EMBL/GenBank/DDBJ databases">
        <title>WGS assembly of Panicum hallii.</title>
        <authorList>
            <person name="Lovell J."/>
            <person name="Jenkins J."/>
            <person name="Lowry D."/>
            <person name="Mamidi S."/>
            <person name="Sreedasyam A."/>
            <person name="Weng X."/>
            <person name="Barry K."/>
            <person name="Bonette J."/>
            <person name="Campitelli B."/>
            <person name="Daum C."/>
            <person name="Gordon S."/>
            <person name="Gould B."/>
            <person name="Lipzen A."/>
            <person name="Macqueen A."/>
            <person name="Palacio-Mejia J."/>
            <person name="Plott C."/>
            <person name="Shakirov E."/>
            <person name="Shu S."/>
            <person name="Yoshinaga Y."/>
            <person name="Zane M."/>
            <person name="Rokhsar D."/>
            <person name="Grimwood J."/>
            <person name="Schmutz J."/>
            <person name="Juenger T."/>
        </authorList>
    </citation>
    <scope>NUCLEOTIDE SEQUENCE [LARGE SCALE GENOMIC DNA]</scope>
    <source>
        <strain evidence="2">FIL2</strain>
    </source>
</reference>
<protein>
    <submittedName>
        <fullName evidence="2">Uncharacterized protein</fullName>
    </submittedName>
</protein>
<evidence type="ECO:0000313" key="2">
    <source>
        <dbReference type="EMBL" id="PVH66936.1"/>
    </source>
</evidence>
<dbReference type="EMBL" id="CM008046">
    <property type="protein sequence ID" value="PVH66936.1"/>
    <property type="molecule type" value="Genomic_DNA"/>
</dbReference>
<accession>A0A2T8KXM8</accession>
<dbReference type="Proteomes" id="UP000243499">
    <property type="component" value="Chromosome 1"/>
</dbReference>
<proteinExistence type="predicted"/>